<dbReference type="EMBL" id="QJNU01000499">
    <property type="protein sequence ID" value="RYO97076.1"/>
    <property type="molecule type" value="Genomic_DNA"/>
</dbReference>
<dbReference type="AlphaFoldDB" id="A0A4Q4T3N7"/>
<evidence type="ECO:0000313" key="2">
    <source>
        <dbReference type="Proteomes" id="UP000293360"/>
    </source>
</evidence>
<dbReference type="Proteomes" id="UP000293360">
    <property type="component" value="Unassembled WGS sequence"/>
</dbReference>
<sequence>MSTLLGVLSELKWQALLDKVRTQFTEELEKESRDDNNDAQMREKLSSLFRLDAWLDAGLFQNIFMDQVRQLYQNNQGGNPLNADLPTHRYFLLADAEVLEDAGRGEFWVKCVQPDYEPKNTRLGGQRYFVWMKMTTRNVFDLWKELDSRDLESIAPQTIGGMHLVTWDGHFT</sequence>
<proteinExistence type="predicted"/>
<reference evidence="1 2" key="1">
    <citation type="submission" date="2018-06" db="EMBL/GenBank/DDBJ databases">
        <title>Complete Genomes of Monosporascus.</title>
        <authorList>
            <person name="Robinson A.J."/>
            <person name="Natvig D.O."/>
        </authorList>
    </citation>
    <scope>NUCLEOTIDE SEQUENCE [LARGE SCALE GENOMIC DNA]</scope>
    <source>
        <strain evidence="1 2">CBS 110550</strain>
    </source>
</reference>
<dbReference type="STRING" id="155417.A0A4Q4T3N7"/>
<organism evidence="1 2">
    <name type="scientific">Monosporascus ibericus</name>
    <dbReference type="NCBI Taxonomy" id="155417"/>
    <lineage>
        <taxon>Eukaryota</taxon>
        <taxon>Fungi</taxon>
        <taxon>Dikarya</taxon>
        <taxon>Ascomycota</taxon>
        <taxon>Pezizomycotina</taxon>
        <taxon>Sordariomycetes</taxon>
        <taxon>Xylariomycetidae</taxon>
        <taxon>Xylariales</taxon>
        <taxon>Xylariales incertae sedis</taxon>
        <taxon>Monosporascus</taxon>
    </lineage>
</organism>
<gene>
    <name evidence="1" type="ORF">DL764_007371</name>
</gene>
<comment type="caution">
    <text evidence="1">The sequence shown here is derived from an EMBL/GenBank/DDBJ whole genome shotgun (WGS) entry which is preliminary data.</text>
</comment>
<accession>A0A4Q4T3N7</accession>
<dbReference type="OrthoDB" id="6499973at2759"/>
<name>A0A4Q4T3N7_9PEZI</name>
<protein>
    <submittedName>
        <fullName evidence="1">Uncharacterized protein</fullName>
    </submittedName>
</protein>
<evidence type="ECO:0000313" key="1">
    <source>
        <dbReference type="EMBL" id="RYO97076.1"/>
    </source>
</evidence>
<keyword evidence="2" id="KW-1185">Reference proteome</keyword>